<keyword evidence="1" id="KW-1133">Transmembrane helix</keyword>
<gene>
    <name evidence="2" type="ORF">SAMN03080601_03166</name>
</gene>
<protein>
    <submittedName>
        <fullName evidence="2">Uncharacterized protein</fullName>
    </submittedName>
</protein>
<keyword evidence="1" id="KW-0472">Membrane</keyword>
<accession>A0A1T5HTL1</accession>
<dbReference type="STRING" id="889453.SAMN03080601_03166"/>
<feature type="transmembrane region" description="Helical" evidence="1">
    <location>
        <begin position="21"/>
        <end position="38"/>
    </location>
</feature>
<dbReference type="AlphaFoldDB" id="A0A1T5HTL1"/>
<dbReference type="Proteomes" id="UP000191055">
    <property type="component" value="Unassembled WGS sequence"/>
</dbReference>
<organism evidence="2 3">
    <name type="scientific">Alkalitalea saponilacus</name>
    <dbReference type="NCBI Taxonomy" id="889453"/>
    <lineage>
        <taxon>Bacteria</taxon>
        <taxon>Pseudomonadati</taxon>
        <taxon>Bacteroidota</taxon>
        <taxon>Bacteroidia</taxon>
        <taxon>Marinilabiliales</taxon>
        <taxon>Marinilabiliaceae</taxon>
        <taxon>Alkalitalea</taxon>
    </lineage>
</organism>
<reference evidence="2 3" key="1">
    <citation type="submission" date="2017-02" db="EMBL/GenBank/DDBJ databases">
        <authorList>
            <person name="Peterson S.W."/>
        </authorList>
    </citation>
    <scope>NUCLEOTIDE SEQUENCE [LARGE SCALE GENOMIC DNA]</scope>
    <source>
        <strain evidence="2 3">DSM 24412</strain>
    </source>
</reference>
<evidence type="ECO:0000313" key="3">
    <source>
        <dbReference type="Proteomes" id="UP000191055"/>
    </source>
</evidence>
<evidence type="ECO:0000256" key="1">
    <source>
        <dbReference type="SAM" id="Phobius"/>
    </source>
</evidence>
<evidence type="ECO:0000313" key="2">
    <source>
        <dbReference type="EMBL" id="SKC23881.1"/>
    </source>
</evidence>
<keyword evidence="1" id="KW-0812">Transmembrane</keyword>
<sequence length="41" mass="4978">MFYPMHIRQTHQYVNIRAQRLIILLIAYVLKLQFNLAVKGY</sequence>
<proteinExistence type="predicted"/>
<dbReference type="EMBL" id="FUYV01000023">
    <property type="protein sequence ID" value="SKC23881.1"/>
    <property type="molecule type" value="Genomic_DNA"/>
</dbReference>
<name>A0A1T5HTL1_9BACT</name>
<keyword evidence="3" id="KW-1185">Reference proteome</keyword>